<proteinExistence type="predicted"/>
<dbReference type="InterPro" id="IPR001387">
    <property type="entry name" value="Cro/C1-type_HTH"/>
</dbReference>
<comment type="caution">
    <text evidence="4">The sequence shown here is derived from an EMBL/GenBank/DDBJ whole genome shotgun (WGS) entry which is preliminary data.</text>
</comment>
<keyword evidence="1" id="KW-0802">TPR repeat</keyword>
<evidence type="ECO:0000256" key="2">
    <source>
        <dbReference type="SAM" id="MobiDB-lite"/>
    </source>
</evidence>
<dbReference type="Pfam" id="PF13560">
    <property type="entry name" value="HTH_31"/>
    <property type="match status" value="1"/>
</dbReference>
<dbReference type="SMART" id="SM00382">
    <property type="entry name" value="AAA"/>
    <property type="match status" value="1"/>
</dbReference>
<dbReference type="SMART" id="SM00530">
    <property type="entry name" value="HTH_XRE"/>
    <property type="match status" value="1"/>
</dbReference>
<dbReference type="Gene3D" id="1.10.260.40">
    <property type="entry name" value="lambda repressor-like DNA-binding domains"/>
    <property type="match status" value="1"/>
</dbReference>
<dbReference type="PANTHER" id="PTHR47691:SF3">
    <property type="entry name" value="HTH-TYPE TRANSCRIPTIONAL REGULATOR RV0890C-RELATED"/>
    <property type="match status" value="1"/>
</dbReference>
<accession>A0A5R8YN24</accession>
<feature type="domain" description="HTH cro/C1-type" evidence="3">
    <location>
        <begin position="45"/>
        <end position="98"/>
    </location>
</feature>
<feature type="compositionally biased region" description="Basic and acidic residues" evidence="2">
    <location>
        <begin position="1"/>
        <end position="13"/>
    </location>
</feature>
<evidence type="ECO:0000313" key="4">
    <source>
        <dbReference type="EMBL" id="TLP54783.1"/>
    </source>
</evidence>
<dbReference type="InterPro" id="IPR027417">
    <property type="entry name" value="P-loop_NTPase"/>
</dbReference>
<feature type="repeat" description="TPR" evidence="1">
    <location>
        <begin position="645"/>
        <end position="678"/>
    </location>
</feature>
<dbReference type="CDD" id="cd00093">
    <property type="entry name" value="HTH_XRE"/>
    <property type="match status" value="1"/>
</dbReference>
<evidence type="ECO:0000256" key="1">
    <source>
        <dbReference type="PROSITE-ProRule" id="PRU00339"/>
    </source>
</evidence>
<evidence type="ECO:0000313" key="5">
    <source>
        <dbReference type="Proteomes" id="UP000309033"/>
    </source>
</evidence>
<dbReference type="PROSITE" id="PS50005">
    <property type="entry name" value="TPR"/>
    <property type="match status" value="1"/>
</dbReference>
<dbReference type="SUPFAM" id="SSF48452">
    <property type="entry name" value="TPR-like"/>
    <property type="match status" value="1"/>
</dbReference>
<sequence>MIARDEVCREEVRRGRRPGGTARHGGPTFAASGVSMENASFGVALRDLRRERGLSLASLSALTHYSKGYLSRIETGERPPTPLVARRCDEVLRAEGALAGLVPARRRHQDGFRRPAQLPAAPRAFAGRAAALAELDDARRSHQMVVVSGPAGVGKTATALYWSHRAAPRFPDGCLFADLRGFDPTGAPAEPAEVLARFLRDLGCSPASIPAGLEPRAARLRTLLDGRRVLIVVDNAATSDQVRPLIPGSAGCRLVVTSRSRLSGLVARDGAARLVLAPLPEYEALTQLGEAIGDRRVAEEPEAAAEIARRCGYLPLALRIAAERAQARPSVRLAALATELAVTRERLNLLATTEDEATTVRSVFSWSYRALPPDAARMFRLLGLHRGADLGVPAAAALAGTGRSQAQRLLEALAAVHLLEEAASGRYRFHDLVRLYAAECAEADESAEDRSAAVRRLLGWYLHTADAAGRRIDPLRRRAESGPPGEQLITFAGYAEALDWFDAERANLAAVVRHAAGTGHTVLAWRLADAGGSYFVLRKPWAEWVSAYQAGLTAARDGKDEVGEAWMLDGLAAVHRDLGSLDEALECCEQALVIWRRVGDRAAECASLNDLGDICRTFGRTATALVRLREALALSREIGGARETATALGRIGETYLRIGQIDQALRFLSDALAVFTKLGDRNGEARVLDTMGVAYQTLRCGDRAVDLLRAALQVRRELGDRHGAATTLLHLGEVYRDVREEAPARVALREALTICEESDDPRVGRLRELLGDRRGDALP</sequence>
<protein>
    <submittedName>
        <fullName evidence="4">Tetratricopeptide repeat protein</fullName>
    </submittedName>
</protein>
<dbReference type="Pfam" id="PF13424">
    <property type="entry name" value="TPR_12"/>
    <property type="match status" value="2"/>
</dbReference>
<dbReference type="EMBL" id="VANP01000012">
    <property type="protein sequence ID" value="TLP54783.1"/>
    <property type="molecule type" value="Genomic_DNA"/>
</dbReference>
<evidence type="ECO:0000259" key="3">
    <source>
        <dbReference type="PROSITE" id="PS50943"/>
    </source>
</evidence>
<dbReference type="GO" id="GO:0043531">
    <property type="term" value="F:ADP binding"/>
    <property type="evidence" value="ECO:0007669"/>
    <property type="project" value="InterPro"/>
</dbReference>
<organism evidence="4 5">
    <name type="scientific">Microbispora triticiradicis</name>
    <dbReference type="NCBI Taxonomy" id="2200763"/>
    <lineage>
        <taxon>Bacteria</taxon>
        <taxon>Bacillati</taxon>
        <taxon>Actinomycetota</taxon>
        <taxon>Actinomycetes</taxon>
        <taxon>Streptosporangiales</taxon>
        <taxon>Streptosporangiaceae</taxon>
        <taxon>Microbispora</taxon>
    </lineage>
</organism>
<dbReference type="SMART" id="SM00028">
    <property type="entry name" value="TPR"/>
    <property type="match status" value="5"/>
</dbReference>
<dbReference type="PROSITE" id="PS50943">
    <property type="entry name" value="HTH_CROC1"/>
    <property type="match status" value="1"/>
</dbReference>
<dbReference type="Pfam" id="PF13374">
    <property type="entry name" value="TPR_10"/>
    <property type="match status" value="1"/>
</dbReference>
<dbReference type="SUPFAM" id="SSF47413">
    <property type="entry name" value="lambda repressor-like DNA-binding domains"/>
    <property type="match status" value="1"/>
</dbReference>
<dbReference type="OrthoDB" id="5521887at2"/>
<name>A0A5R8YN24_9ACTN</name>
<dbReference type="Gene3D" id="1.25.40.10">
    <property type="entry name" value="Tetratricopeptide repeat domain"/>
    <property type="match status" value="1"/>
</dbReference>
<reference evidence="4" key="1">
    <citation type="submission" date="2019-05" db="EMBL/GenBank/DDBJ databases">
        <title>Isolation, diversity and antifungal activity of Actinobacteria from wheat.</title>
        <authorList>
            <person name="Yu B."/>
        </authorList>
    </citation>
    <scope>NUCLEOTIDE SEQUENCE [LARGE SCALE GENOMIC DNA]</scope>
    <source>
        <strain evidence="4">NEAU-HEGS1-5</strain>
    </source>
</reference>
<dbReference type="InterPro" id="IPR003593">
    <property type="entry name" value="AAA+_ATPase"/>
</dbReference>
<feature type="region of interest" description="Disordered" evidence="2">
    <location>
        <begin position="1"/>
        <end position="27"/>
    </location>
</feature>
<dbReference type="InterPro" id="IPR011990">
    <property type="entry name" value="TPR-like_helical_dom_sf"/>
</dbReference>
<dbReference type="InterPro" id="IPR019734">
    <property type="entry name" value="TPR_rpt"/>
</dbReference>
<dbReference type="PANTHER" id="PTHR47691">
    <property type="entry name" value="REGULATOR-RELATED"/>
    <property type="match status" value="1"/>
</dbReference>
<dbReference type="GO" id="GO:0003677">
    <property type="term" value="F:DNA binding"/>
    <property type="evidence" value="ECO:0007669"/>
    <property type="project" value="InterPro"/>
</dbReference>
<keyword evidence="5" id="KW-1185">Reference proteome</keyword>
<dbReference type="PRINTS" id="PR00364">
    <property type="entry name" value="DISEASERSIST"/>
</dbReference>
<dbReference type="Proteomes" id="UP000309033">
    <property type="component" value="Unassembled WGS sequence"/>
</dbReference>
<dbReference type="InterPro" id="IPR010982">
    <property type="entry name" value="Lambda_DNA-bd_dom_sf"/>
</dbReference>
<dbReference type="SUPFAM" id="SSF52540">
    <property type="entry name" value="P-loop containing nucleoside triphosphate hydrolases"/>
    <property type="match status" value="1"/>
</dbReference>
<gene>
    <name evidence="4" type="ORF">FED44_26875</name>
</gene>
<dbReference type="AlphaFoldDB" id="A0A5R8YN24"/>
<dbReference type="Gene3D" id="3.40.50.300">
    <property type="entry name" value="P-loop containing nucleotide triphosphate hydrolases"/>
    <property type="match status" value="1"/>
</dbReference>